<accession>B7ANX4</accession>
<dbReference type="Gene3D" id="3.90.550.60">
    <property type="match status" value="1"/>
</dbReference>
<proteinExistence type="predicted"/>
<reference evidence="2 3" key="1">
    <citation type="submission" date="2008-11" db="EMBL/GenBank/DDBJ databases">
        <title>Draft genome sequence of Bacteroides pectinophilus (ATCC 43243).</title>
        <authorList>
            <person name="Sudarsanam P."/>
            <person name="Ley R."/>
            <person name="Guruge J."/>
            <person name="Turnbaugh P.J."/>
            <person name="Mahowald M."/>
            <person name="Liep D."/>
            <person name="Gordon J."/>
        </authorList>
    </citation>
    <scope>NUCLEOTIDE SEQUENCE [LARGE SCALE GENOMIC DNA]</scope>
    <source>
        <strain evidence="2 3">ATCC 43243</strain>
    </source>
</reference>
<dbReference type="SUPFAM" id="SSF53448">
    <property type="entry name" value="Nucleotide-diphospho-sugar transferases"/>
    <property type="match status" value="1"/>
</dbReference>
<feature type="domain" description="Galactofuranosyltransferase GlfT2 N-terminal" evidence="1">
    <location>
        <begin position="31"/>
        <end position="140"/>
    </location>
</feature>
<evidence type="ECO:0000313" key="2">
    <source>
        <dbReference type="EMBL" id="EEC58631.1"/>
    </source>
</evidence>
<dbReference type="eggNOG" id="COG1216">
    <property type="taxonomic scope" value="Bacteria"/>
</dbReference>
<evidence type="ECO:0000259" key="1">
    <source>
        <dbReference type="Pfam" id="PF17994"/>
    </source>
</evidence>
<sequence>MTIQELAIPHADICDELKLYFNGGNFSITDNTIVIDANGNVDTDTYFNSFSIRKWMKYTELKNLTLTIDVEGECSIYLCYAWIDKTNIIRRAGDNKPAFIKESSARESLTLTYPDNSEGTIAYYRIASENGPVRIYAAGYSSDLSITNDVKVALGICTYKREDFVYKNIASLKSSILDNASSTLCGKVKVIISDNGCSLDKAQISDKDITCVDNLNLGGSGGFTRCMIEAKKLMVSDNITHIILMDDDIVFDPQTIERTYTLLSLLKPQYYSNAMIGGAMLILNDMPKQFENAALYHGGMLKFENKNIDLRTIRNVLTNERPKDVNYNAWCYCCMPLSVITDDNLPMPFFIHMDDVEYGVRNKFEVITMNGINVWHPFFQNQRPASIVYYDVRNKLITMAELGGMHIERYASFYLEMFHNYIFNYDYNRTILACQAILDFCEGIDAFKAADALELQSRLSGYNQPWLDDDDGSVLAGIDNSESVNYVSKKGLLINYLLPAKKESITVDCSINNAYPYRAKQLIVCNRRQNKYCVYKKSLLKLIHAKHMCNKAKKAIRTTILDSSWEWHDRIGEITNIDYWKNYLKIN</sequence>
<dbReference type="HOGENOM" id="CLU_019973_1_0_9"/>
<name>B7ANX4_9FIRM</name>
<dbReference type="InterPro" id="IPR040492">
    <property type="entry name" value="GlfT2_N"/>
</dbReference>
<keyword evidence="3" id="KW-1185">Reference proteome</keyword>
<dbReference type="Pfam" id="PF17994">
    <property type="entry name" value="Glft2_N"/>
    <property type="match status" value="1"/>
</dbReference>
<evidence type="ECO:0000313" key="3">
    <source>
        <dbReference type="Proteomes" id="UP000003136"/>
    </source>
</evidence>
<dbReference type="STRING" id="483218.BACPEC_00378"/>
<protein>
    <recommendedName>
        <fullName evidence="1">Galactofuranosyltransferase GlfT2 N-terminal domain-containing protein</fullName>
    </recommendedName>
</protein>
<comment type="caution">
    <text evidence="2">The sequence shown here is derived from an EMBL/GenBank/DDBJ whole genome shotgun (WGS) entry which is preliminary data.</text>
</comment>
<dbReference type="EMBL" id="ABVQ01000033">
    <property type="protein sequence ID" value="EEC58631.1"/>
    <property type="molecule type" value="Genomic_DNA"/>
</dbReference>
<dbReference type="InterPro" id="IPR029044">
    <property type="entry name" value="Nucleotide-diphossugar_trans"/>
</dbReference>
<gene>
    <name evidence="2" type="ORF">BACPEC_00378</name>
</gene>
<dbReference type="Proteomes" id="UP000003136">
    <property type="component" value="Unassembled WGS sequence"/>
</dbReference>
<dbReference type="AlphaFoldDB" id="B7ANX4"/>
<reference evidence="2 3" key="2">
    <citation type="submission" date="2008-11" db="EMBL/GenBank/DDBJ databases">
        <authorList>
            <person name="Fulton L."/>
            <person name="Clifton S."/>
            <person name="Fulton B."/>
            <person name="Xu J."/>
            <person name="Minx P."/>
            <person name="Pepin K.H."/>
            <person name="Johnson M."/>
            <person name="Bhonagiri V."/>
            <person name="Nash W.E."/>
            <person name="Mardis E.R."/>
            <person name="Wilson R.K."/>
        </authorList>
    </citation>
    <scope>NUCLEOTIDE SEQUENCE [LARGE SCALE GENOMIC DNA]</scope>
    <source>
        <strain evidence="2 3">ATCC 43243</strain>
    </source>
</reference>
<organism evidence="2 3">
    <name type="scientific">[Bacteroides] pectinophilus ATCC 43243</name>
    <dbReference type="NCBI Taxonomy" id="483218"/>
    <lineage>
        <taxon>Bacteria</taxon>
        <taxon>Bacillati</taxon>
        <taxon>Bacillota</taxon>
        <taxon>Clostridia</taxon>
        <taxon>Eubacteriales</taxon>
    </lineage>
</organism>